<keyword evidence="3" id="KW-0349">Heme</keyword>
<dbReference type="CDD" id="cd08168">
    <property type="entry name" value="Cytochrom_C3"/>
    <property type="match status" value="1"/>
</dbReference>
<dbReference type="InterPro" id="IPR036280">
    <property type="entry name" value="Multihaem_cyt_sf"/>
</dbReference>
<dbReference type="InterPro" id="IPR054337">
    <property type="entry name" value="Mtrc-MtrF-like_dom_II/IV"/>
</dbReference>
<dbReference type="Proteomes" id="UP000250123">
    <property type="component" value="Chromosome SHEWBE"/>
</dbReference>
<evidence type="ECO:0000313" key="7">
    <source>
        <dbReference type="Proteomes" id="UP000250123"/>
    </source>
</evidence>
<dbReference type="Pfam" id="PF22112">
    <property type="entry name" value="OmcA-like_N"/>
    <property type="match status" value="1"/>
</dbReference>
<dbReference type="RefSeq" id="WP_112352366.1">
    <property type="nucleotide sequence ID" value="NZ_LS483452.1"/>
</dbReference>
<keyword evidence="1 3" id="KW-0479">Metal-binding</keyword>
<evidence type="ECO:0000313" key="6">
    <source>
        <dbReference type="EMBL" id="SQH76066.1"/>
    </source>
</evidence>
<protein>
    <submittedName>
        <fullName evidence="6">Putative decaheme cytochrome c, OmcA</fullName>
    </submittedName>
</protein>
<dbReference type="OrthoDB" id="9146465at2"/>
<dbReference type="Gene3D" id="3.90.10.10">
    <property type="entry name" value="Cytochrome C3"/>
    <property type="match status" value="1"/>
</dbReference>
<proteinExistence type="predicted"/>
<organism evidence="6 7">
    <name type="scientific">Shewanella benthica</name>
    <dbReference type="NCBI Taxonomy" id="43661"/>
    <lineage>
        <taxon>Bacteria</taxon>
        <taxon>Pseudomonadati</taxon>
        <taxon>Pseudomonadota</taxon>
        <taxon>Gammaproteobacteria</taxon>
        <taxon>Alteromonadales</taxon>
        <taxon>Shewanellaceae</taxon>
        <taxon>Shewanella</taxon>
    </lineage>
</organism>
<dbReference type="InterPro" id="IPR054336">
    <property type="entry name" value="OmcA-like_N"/>
</dbReference>
<evidence type="ECO:0000256" key="3">
    <source>
        <dbReference type="PROSITE-ProRule" id="PRU00433"/>
    </source>
</evidence>
<dbReference type="PROSITE" id="PS51257">
    <property type="entry name" value="PROKAR_LIPOPROTEIN"/>
    <property type="match status" value="1"/>
</dbReference>
<dbReference type="PROSITE" id="PS51007">
    <property type="entry name" value="CYTC"/>
    <property type="match status" value="1"/>
</dbReference>
<dbReference type="AlphaFoldDB" id="A0A330M0H8"/>
<dbReference type="GO" id="GO:0020037">
    <property type="term" value="F:heme binding"/>
    <property type="evidence" value="ECO:0007669"/>
    <property type="project" value="InterPro"/>
</dbReference>
<dbReference type="NCBIfam" id="TIGR03507">
    <property type="entry name" value="decahem_SO1788"/>
    <property type="match status" value="1"/>
</dbReference>
<dbReference type="GO" id="GO:0009055">
    <property type="term" value="F:electron transfer activity"/>
    <property type="evidence" value="ECO:0007669"/>
    <property type="project" value="InterPro"/>
</dbReference>
<dbReference type="SUPFAM" id="SSF48695">
    <property type="entry name" value="Multiheme cytochromes"/>
    <property type="match status" value="1"/>
</dbReference>
<dbReference type="GO" id="GO:0046872">
    <property type="term" value="F:metal ion binding"/>
    <property type="evidence" value="ECO:0007669"/>
    <property type="project" value="UniProtKB-KW"/>
</dbReference>
<evidence type="ECO:0000256" key="2">
    <source>
        <dbReference type="ARBA" id="ARBA00023004"/>
    </source>
</evidence>
<gene>
    <name evidence="6" type="ORF">SHEWBE_2100</name>
</gene>
<feature type="domain" description="Cytochrome c" evidence="5">
    <location>
        <begin position="319"/>
        <end position="447"/>
    </location>
</feature>
<keyword evidence="4" id="KW-0732">Signal</keyword>
<dbReference type="KEGG" id="sbk:SHEWBE_2100"/>
<feature type="signal peptide" evidence="4">
    <location>
        <begin position="1"/>
        <end position="30"/>
    </location>
</feature>
<evidence type="ECO:0000259" key="5">
    <source>
        <dbReference type="PROSITE" id="PS51007"/>
    </source>
</evidence>
<evidence type="ECO:0000256" key="1">
    <source>
        <dbReference type="ARBA" id="ARBA00022723"/>
    </source>
</evidence>
<dbReference type="Pfam" id="PF22113">
    <property type="entry name" value="Mtrc-MtrF_II-IV_dom"/>
    <property type="match status" value="2"/>
</dbReference>
<keyword evidence="2 3" id="KW-0408">Iron</keyword>
<sequence length="762" mass="82488">MMKKFNSFNTKKSAAAKAVLSAGILSLALAGCGSDGKNGEDGKPAPVGVNIDSAKSVNAIFTNAAVEAGTVTVDFTLENDNGVAVLGLTKDHDLRFGIAQLTHVTETMNDKDGVPTEYDRGYQWQAYINSQKEPGTMPDDTSHLDPKTQFQAGVEKAGDCETCFVDNGDGTYTYSFQQNIGNVTTPVEVVYNADYTQRATLELELPNFAANANFDWQPATGTTEGIQTRDVVSIETCYTCHQPDSLEFHGGRRVNIENCASCHTATSGDPESGNSVDFTYMIHAIHKGNSRTTYSPDSPDADANGNIPAPYKVIGYKGSVHDYGKVMFPQKPAADCTACHVTGENAPADAGLYLANQSNTACIACHTTMPKAYHDPKNENCISCHIEDGYGRSAKEAHGDATESYRASQEYSAKFSNIKVTANTLTFDVQILDDKAQPVAKEFIATPSKYTPSSIYFSWDIDKDYPAYTHGTKYSARGFALLNTDVSSYNEETKIFSINSSNSALELPADLNGKSVELFAGVATCFKKGGYGRPVVEPIACDAVDNYGNSSVTSAYIQDEPLRFTWNDTDTSEPAKVRRAIIDANKCMGCHNQEIAHYDNGVNCQTCHTSDKGLGETYWGSGVNVPTSFAYKAHHAEGHDMNAKWGSGLKSETVMKTDCLTCHTAEDSKNKIDHGITLGRSPERVWVYPDFDTQVTTAIWVSSDAGACMSCHQKHLDDAAKSHIETNGGILDGISAEDVQNRAKETCSTCHSPEKLMELHGN</sequence>
<dbReference type="EMBL" id="LS483452">
    <property type="protein sequence ID" value="SQH76066.1"/>
    <property type="molecule type" value="Genomic_DNA"/>
</dbReference>
<dbReference type="InterPro" id="IPR020014">
    <property type="entry name" value="Decahaem_cyt-c_OmcA/MtrC"/>
</dbReference>
<name>A0A330M0H8_9GAMM</name>
<reference evidence="7" key="1">
    <citation type="submission" date="2018-06" db="EMBL/GenBank/DDBJ databases">
        <authorList>
            <person name="Cea G.-C."/>
            <person name="William W."/>
        </authorList>
    </citation>
    <scope>NUCLEOTIDE SEQUENCE [LARGE SCALE GENOMIC DNA]</scope>
    <source>
        <strain evidence="7">DB21MT-2</strain>
    </source>
</reference>
<dbReference type="Gene3D" id="1.10.1130.10">
    <property type="entry name" value="Flavocytochrome C3, Chain A"/>
    <property type="match status" value="1"/>
</dbReference>
<accession>A0A330M0H8</accession>
<dbReference type="InterPro" id="IPR009056">
    <property type="entry name" value="Cyt_c-like_dom"/>
</dbReference>
<evidence type="ECO:0000256" key="4">
    <source>
        <dbReference type="SAM" id="SignalP"/>
    </source>
</evidence>
<feature type="chain" id="PRO_5016341787" evidence="4">
    <location>
        <begin position="31"/>
        <end position="762"/>
    </location>
</feature>